<keyword evidence="2" id="KW-1185">Reference proteome</keyword>
<name>A0ACC0VD26_9HYPO</name>
<dbReference type="Proteomes" id="UP001163324">
    <property type="component" value="Chromosome 1"/>
</dbReference>
<organism evidence="1 2">
    <name type="scientific">Trichothecium roseum</name>
    <dbReference type="NCBI Taxonomy" id="47278"/>
    <lineage>
        <taxon>Eukaryota</taxon>
        <taxon>Fungi</taxon>
        <taxon>Dikarya</taxon>
        <taxon>Ascomycota</taxon>
        <taxon>Pezizomycotina</taxon>
        <taxon>Sordariomycetes</taxon>
        <taxon>Hypocreomycetidae</taxon>
        <taxon>Hypocreales</taxon>
        <taxon>Hypocreales incertae sedis</taxon>
        <taxon>Trichothecium</taxon>
    </lineage>
</organism>
<proteinExistence type="predicted"/>
<dbReference type="EMBL" id="CM047940">
    <property type="protein sequence ID" value="KAI9904018.1"/>
    <property type="molecule type" value="Genomic_DNA"/>
</dbReference>
<evidence type="ECO:0000313" key="2">
    <source>
        <dbReference type="Proteomes" id="UP001163324"/>
    </source>
</evidence>
<reference evidence="1" key="1">
    <citation type="submission" date="2022-10" db="EMBL/GenBank/DDBJ databases">
        <title>Complete Genome of Trichothecium roseum strain YXFP-22015, a Plant Pathogen Isolated from Citrus.</title>
        <authorList>
            <person name="Wang Y."/>
            <person name="Zhu L."/>
        </authorList>
    </citation>
    <scope>NUCLEOTIDE SEQUENCE</scope>
    <source>
        <strain evidence="1">YXFP-22015</strain>
    </source>
</reference>
<comment type="caution">
    <text evidence="1">The sequence shown here is derived from an EMBL/GenBank/DDBJ whole genome shotgun (WGS) entry which is preliminary data.</text>
</comment>
<protein>
    <submittedName>
        <fullName evidence="1">Uncharacterized protein</fullName>
    </submittedName>
</protein>
<sequence>MLKRRMDRRYLPSRASSVSHLPQMEVDTQSQSQQSWARRPRGATATNKLRTLIGFGLIALANTILPHIIFQSAYLIIPFPRSLVVIIQTLPGLAAKLLFPHLGPKVPYYARAFGLSILWGLAAFVIYVCPPNVTPTLRVLIVMLASALSATGDLSWLGMLHHYGRPGLAGWAWGTGIGGMLVATMPYALTVKMGMFLRVSIGYTWYLVPIMLLSHLFVLPQPPSGDFQPVLGQYKDDDLNVDSEEDESVGMLTRDPPTMPTSFAQQIEANLRLTGQLVGPLMLPLFFGSVGQGVIYPGFSRSMAVTDAFDGFLSYFAVFGLSFQLGNFISRTAILFLSFRKTKTMLLVLAVISLLLIINGMTLAASSPAVIFTMGFLGGLASGHTYISTFAAALEDNSYNSGADREFSLGVIGAGETAGLLLGGIMAARLETGFCRMGVGNRWCDKVR</sequence>
<gene>
    <name evidence="1" type="ORF">N3K66_000547</name>
</gene>
<evidence type="ECO:0000313" key="1">
    <source>
        <dbReference type="EMBL" id="KAI9904018.1"/>
    </source>
</evidence>
<accession>A0ACC0VD26</accession>